<dbReference type="SUPFAM" id="SSF55681">
    <property type="entry name" value="Class II aaRS and biotin synthetases"/>
    <property type="match status" value="1"/>
</dbReference>
<dbReference type="STRING" id="75985.WC39_12285"/>
<gene>
    <name evidence="1" type="primary">birA</name>
    <name evidence="1" type="ORF">NCTC10638_01271</name>
</gene>
<evidence type="ECO:0000313" key="1">
    <source>
        <dbReference type="EMBL" id="STY60078.1"/>
    </source>
</evidence>
<dbReference type="Proteomes" id="UP000254802">
    <property type="component" value="Unassembled WGS sequence"/>
</dbReference>
<dbReference type="EMBL" id="UGPN01000002">
    <property type="protein sequence ID" value="STY60078.1"/>
    <property type="molecule type" value="Genomic_DNA"/>
</dbReference>
<sequence length="109" mass="12545">MLETQANRNGLDVVIGIGLNLGMAKVDENIVTQAWADLSQYHFNRNELVCRLAYELQKNLKIYPLVGFAHYAERWQSFDLFRHKAVKLITEAEEITAFRKALTSRANSF</sequence>
<reference evidence="1 2" key="1">
    <citation type="submission" date="2018-06" db="EMBL/GenBank/DDBJ databases">
        <authorList>
            <consortium name="Pathogen Informatics"/>
            <person name="Doyle S."/>
        </authorList>
    </citation>
    <scope>NUCLEOTIDE SEQUENCE [LARGE SCALE GENOMIC DNA]</scope>
    <source>
        <strain evidence="1 2">NCTC10638</strain>
    </source>
</reference>
<proteinExistence type="predicted"/>
<name>A0A378N2B3_MANHA</name>
<dbReference type="AlphaFoldDB" id="A0A378N2B3"/>
<protein>
    <submittedName>
        <fullName evidence="1">Bifunctional protein BirA</fullName>
    </submittedName>
</protein>
<organism evidence="1 2">
    <name type="scientific">Mannheimia haemolytica</name>
    <name type="common">Pasteurella haemolytica</name>
    <dbReference type="NCBI Taxonomy" id="75985"/>
    <lineage>
        <taxon>Bacteria</taxon>
        <taxon>Pseudomonadati</taxon>
        <taxon>Pseudomonadota</taxon>
        <taxon>Gammaproteobacteria</taxon>
        <taxon>Pasteurellales</taxon>
        <taxon>Pasteurellaceae</taxon>
        <taxon>Mannheimia</taxon>
    </lineage>
</organism>
<evidence type="ECO:0000313" key="2">
    <source>
        <dbReference type="Proteomes" id="UP000254802"/>
    </source>
</evidence>
<dbReference type="Gene3D" id="3.30.930.10">
    <property type="entry name" value="Bira Bifunctional Protein, Domain 2"/>
    <property type="match status" value="1"/>
</dbReference>
<dbReference type="InterPro" id="IPR045864">
    <property type="entry name" value="aa-tRNA-synth_II/BPL/LPL"/>
</dbReference>
<accession>A0A378N2B3</accession>